<feature type="transmembrane region" description="Helical" evidence="8">
    <location>
        <begin position="300"/>
        <end position="317"/>
    </location>
</feature>
<feature type="region of interest" description="Disordered" evidence="7">
    <location>
        <begin position="325"/>
        <end position="346"/>
    </location>
</feature>
<feature type="transmembrane region" description="Helical" evidence="8">
    <location>
        <begin position="250"/>
        <end position="267"/>
    </location>
</feature>
<feature type="compositionally biased region" description="Low complexity" evidence="7">
    <location>
        <begin position="325"/>
        <end position="336"/>
    </location>
</feature>
<evidence type="ECO:0000256" key="4">
    <source>
        <dbReference type="ARBA" id="ARBA00022824"/>
    </source>
</evidence>
<evidence type="ECO:0000313" key="10">
    <source>
        <dbReference type="Proteomes" id="UP000557566"/>
    </source>
</evidence>
<reference evidence="9 10" key="1">
    <citation type="journal article" date="2020" name="Genome Biol. Evol.">
        <title>A new high-quality draft genome assembly of the Chinese cordyceps Ophiocordyceps sinensis.</title>
        <authorList>
            <person name="Shu R."/>
            <person name="Zhang J."/>
            <person name="Meng Q."/>
            <person name="Zhang H."/>
            <person name="Zhou G."/>
            <person name="Li M."/>
            <person name="Wu P."/>
            <person name="Zhao Y."/>
            <person name="Chen C."/>
            <person name="Qin Q."/>
        </authorList>
    </citation>
    <scope>NUCLEOTIDE SEQUENCE [LARGE SCALE GENOMIC DNA]</scope>
    <source>
        <strain evidence="9 10">IOZ07</strain>
    </source>
</reference>
<dbReference type="AlphaFoldDB" id="A0A8H4LRY7"/>
<evidence type="ECO:0000256" key="8">
    <source>
        <dbReference type="SAM" id="Phobius"/>
    </source>
</evidence>
<accession>A0A8H4LRY7</accession>
<dbReference type="GO" id="GO:0005789">
    <property type="term" value="C:endoplasmic reticulum membrane"/>
    <property type="evidence" value="ECO:0007669"/>
    <property type="project" value="UniProtKB-SubCell"/>
</dbReference>
<dbReference type="Proteomes" id="UP000557566">
    <property type="component" value="Unassembled WGS sequence"/>
</dbReference>
<keyword evidence="4" id="KW-0256">Endoplasmic reticulum</keyword>
<gene>
    <name evidence="9" type="ORF">G6O67_008803</name>
</gene>
<feature type="region of interest" description="Disordered" evidence="7">
    <location>
        <begin position="1"/>
        <end position="49"/>
    </location>
</feature>
<comment type="caution">
    <text evidence="9">The sequence shown here is derived from an EMBL/GenBank/DDBJ whole genome shotgun (WGS) entry which is preliminary data.</text>
</comment>
<evidence type="ECO:0000256" key="1">
    <source>
        <dbReference type="ARBA" id="ARBA00004477"/>
    </source>
</evidence>
<dbReference type="EMBL" id="JAAVMX010000013">
    <property type="protein sequence ID" value="KAF4503867.1"/>
    <property type="molecule type" value="Genomic_DNA"/>
</dbReference>
<proteinExistence type="inferred from homology"/>
<evidence type="ECO:0000256" key="6">
    <source>
        <dbReference type="ARBA" id="ARBA00023136"/>
    </source>
</evidence>
<keyword evidence="6 8" id="KW-0472">Membrane</keyword>
<evidence type="ECO:0008006" key="11">
    <source>
        <dbReference type="Google" id="ProtNLM"/>
    </source>
</evidence>
<dbReference type="PANTHER" id="PTHR15301">
    <property type="entry name" value="INSULIN-INDUCED GENE 1"/>
    <property type="match status" value="1"/>
</dbReference>
<evidence type="ECO:0000256" key="3">
    <source>
        <dbReference type="ARBA" id="ARBA00022692"/>
    </source>
</evidence>
<feature type="transmembrane region" description="Helical" evidence="8">
    <location>
        <begin position="273"/>
        <end position="293"/>
    </location>
</feature>
<keyword evidence="5 8" id="KW-1133">Transmembrane helix</keyword>
<name>A0A8H4LRY7_9HYPO</name>
<keyword evidence="10" id="KW-1185">Reference proteome</keyword>
<feature type="transmembrane region" description="Helical" evidence="8">
    <location>
        <begin position="156"/>
        <end position="177"/>
    </location>
</feature>
<protein>
    <recommendedName>
        <fullName evidence="11">INSIG domain-containing protein</fullName>
    </recommendedName>
</protein>
<feature type="transmembrane region" description="Helical" evidence="8">
    <location>
        <begin position="197"/>
        <end position="217"/>
    </location>
</feature>
<dbReference type="Pfam" id="PF07281">
    <property type="entry name" value="INSIG"/>
    <property type="match status" value="1"/>
</dbReference>
<feature type="region of interest" description="Disordered" evidence="7">
    <location>
        <begin position="90"/>
        <end position="114"/>
    </location>
</feature>
<comment type="subcellular location">
    <subcellularLocation>
        <location evidence="1">Endoplasmic reticulum membrane</location>
        <topology evidence="1">Multi-pass membrane protein</topology>
    </subcellularLocation>
</comment>
<evidence type="ECO:0000256" key="2">
    <source>
        <dbReference type="ARBA" id="ARBA00007475"/>
    </source>
</evidence>
<organism evidence="9 10">
    <name type="scientific">Ophiocordyceps sinensis</name>
    <dbReference type="NCBI Taxonomy" id="72228"/>
    <lineage>
        <taxon>Eukaryota</taxon>
        <taxon>Fungi</taxon>
        <taxon>Dikarya</taxon>
        <taxon>Ascomycota</taxon>
        <taxon>Pezizomycotina</taxon>
        <taxon>Sordariomycetes</taxon>
        <taxon>Hypocreomycetidae</taxon>
        <taxon>Hypocreales</taxon>
        <taxon>Ophiocordycipitaceae</taxon>
        <taxon>Ophiocordyceps</taxon>
    </lineage>
</organism>
<comment type="similarity">
    <text evidence="2">Belongs to the INSIG family.</text>
</comment>
<dbReference type="GO" id="GO:0016126">
    <property type="term" value="P:sterol biosynthetic process"/>
    <property type="evidence" value="ECO:0007669"/>
    <property type="project" value="TreeGrafter"/>
</dbReference>
<dbReference type="PANTHER" id="PTHR15301:SF3">
    <property type="entry name" value="PROTEIN NSG1-RELATED"/>
    <property type="match status" value="1"/>
</dbReference>
<evidence type="ECO:0000256" key="7">
    <source>
        <dbReference type="SAM" id="MobiDB-lite"/>
    </source>
</evidence>
<evidence type="ECO:0000256" key="5">
    <source>
        <dbReference type="ARBA" id="ARBA00022989"/>
    </source>
</evidence>
<feature type="transmembrane region" description="Helical" evidence="8">
    <location>
        <begin position="365"/>
        <end position="386"/>
    </location>
</feature>
<evidence type="ECO:0000313" key="9">
    <source>
        <dbReference type="EMBL" id="KAF4503867.1"/>
    </source>
</evidence>
<keyword evidence="3 8" id="KW-0812">Transmembrane</keyword>
<sequence length="401" mass="43578">MDDHGPPIARPIPRRPFRVNLMSVTPPYDDDQEAPEPTSGATHQDASPASRYLDASFTPTDAASLSRPQSLMNLTSSTLMGIFSEAASSRDRSIIDRDDDTPWGTGARTPVKRPGVDDATYELMRDRSHLPRRRSSYRPVDTTRPPSRAAIALSRVLRALLLFLLGVGYGVLVTRLHNEQQYLADLTEGIIKPGANWRYLTFWGVAGVVLGSLLPWVDRRWEKAFGSDAGDAVDDGDEAARAAQRSGTDWALVMRAIGAFVGIIFAIRKLAWASTLQVSAALALVNPLLWWLIDRSKPGFLLSACVGLMGSMLLLSVNPDMMPAPSRSPPMSATAAQNFSSSAAGQEPPHVLGGLASQETMETGVWMLSVLFCSCVCFGNIGRRLAWSRKAGTRGRWGGVR</sequence>
<dbReference type="InterPro" id="IPR025929">
    <property type="entry name" value="INSIG_fam"/>
</dbReference>
<dbReference type="OrthoDB" id="205546at2759"/>